<name>A0A7L7KUD6_9MOLU</name>
<accession>A0A7L7KUD6</accession>
<dbReference type="KEGG" id="xcl:G4Z02_05420"/>
<evidence type="ECO:0000313" key="2">
    <source>
        <dbReference type="Proteomes" id="UP000514720"/>
    </source>
</evidence>
<evidence type="ECO:0000313" key="1">
    <source>
        <dbReference type="EMBL" id="QMS86019.1"/>
    </source>
</evidence>
<sequence>MNDGKAIVDKVRQVGVGNGYLETPHQVDCSCGETFTMVQFETSCPSCDMTYGVTPCSSHDPSSIKAAGIKY</sequence>
<gene>
    <name evidence="1" type="ORF">G4Z02_05420</name>
</gene>
<proteinExistence type="predicted"/>
<keyword evidence="2" id="KW-1185">Reference proteome</keyword>
<reference evidence="1 2" key="1">
    <citation type="submission" date="2020-02" db="EMBL/GenBank/DDBJ databases">
        <authorList>
            <person name="Zheng R.K."/>
            <person name="Sun C.M."/>
        </authorList>
    </citation>
    <scope>NUCLEOTIDE SEQUENCE [LARGE SCALE GENOMIC DNA]</scope>
    <source>
        <strain evidence="2">zrk13</strain>
    </source>
</reference>
<dbReference type="Proteomes" id="UP000514720">
    <property type="component" value="Chromosome"/>
</dbReference>
<dbReference type="AlphaFoldDB" id="A0A7L7KUD6"/>
<dbReference type="EMBL" id="CP048914">
    <property type="protein sequence ID" value="QMS86019.1"/>
    <property type="molecule type" value="Genomic_DNA"/>
</dbReference>
<protein>
    <submittedName>
        <fullName evidence="1">Uncharacterized protein</fullName>
    </submittedName>
</protein>
<organism evidence="1 2">
    <name type="scientific">Candidatus Xianfuyuplasma coldseepsis</name>
    <dbReference type="NCBI Taxonomy" id="2782163"/>
    <lineage>
        <taxon>Bacteria</taxon>
        <taxon>Bacillati</taxon>
        <taxon>Mycoplasmatota</taxon>
        <taxon>Mollicutes</taxon>
        <taxon>Candidatus Izemoplasmatales</taxon>
        <taxon>Candidatus Izemoplasmataceae</taxon>
        <taxon>Candidatus Xianfuyuplasma</taxon>
    </lineage>
</organism>